<keyword evidence="6" id="KW-0464">Manganese</keyword>
<dbReference type="PROSITE" id="PS51462">
    <property type="entry name" value="NUDIX"/>
    <property type="match status" value="1"/>
</dbReference>
<sequence>MVSEPIPAATLVILRDRLGGPEVLMVERGRMLAFAGGALVFPGGRVDAGDHAIARAIGGEPDDTAARVAAIRETIEEVGLAIGIDPPLATHREALLAGEPAESLLPADAFRLDALVPFARWLPLGLSHRIFDTRFYLASGDGEPVADGEENVRAFWTRPAEVLAGDEHVIFPTRRNLERLATYASVDAAFADARARPVRTIVPFVEDRGGVEHLCIPADLGYPVTAEPMTSAKRA</sequence>
<evidence type="ECO:0000313" key="8">
    <source>
        <dbReference type="EMBL" id="PCD04401.1"/>
    </source>
</evidence>
<dbReference type="EMBL" id="NWMW01000001">
    <property type="protein sequence ID" value="PCD04401.1"/>
    <property type="molecule type" value="Genomic_DNA"/>
</dbReference>
<evidence type="ECO:0000256" key="2">
    <source>
        <dbReference type="ARBA" id="ARBA00001946"/>
    </source>
</evidence>
<evidence type="ECO:0000313" key="9">
    <source>
        <dbReference type="Proteomes" id="UP000218366"/>
    </source>
</evidence>
<keyword evidence="3" id="KW-0479">Metal-binding</keyword>
<dbReference type="PANTHER" id="PTHR12318:SF0">
    <property type="entry name" value="ACYL-COENZYME A DIPHOSPHATASE NUDT19"/>
    <property type="match status" value="1"/>
</dbReference>
<proteinExistence type="predicted"/>
<dbReference type="Proteomes" id="UP000218366">
    <property type="component" value="Unassembled WGS sequence"/>
</dbReference>
<evidence type="ECO:0000256" key="3">
    <source>
        <dbReference type="ARBA" id="ARBA00022723"/>
    </source>
</evidence>
<dbReference type="GO" id="GO:0016818">
    <property type="term" value="F:hydrolase activity, acting on acid anhydrides, in phosphorus-containing anhydrides"/>
    <property type="evidence" value="ECO:0007669"/>
    <property type="project" value="InterPro"/>
</dbReference>
<dbReference type="SUPFAM" id="SSF55811">
    <property type="entry name" value="Nudix"/>
    <property type="match status" value="1"/>
</dbReference>
<evidence type="ECO:0000256" key="1">
    <source>
        <dbReference type="ARBA" id="ARBA00001936"/>
    </source>
</evidence>
<dbReference type="GO" id="GO:0046872">
    <property type="term" value="F:metal ion binding"/>
    <property type="evidence" value="ECO:0007669"/>
    <property type="project" value="UniProtKB-KW"/>
</dbReference>
<dbReference type="OrthoDB" id="7183442at2"/>
<feature type="domain" description="Nudix hydrolase" evidence="7">
    <location>
        <begin position="5"/>
        <end position="182"/>
    </location>
</feature>
<evidence type="ECO:0000256" key="5">
    <source>
        <dbReference type="ARBA" id="ARBA00022842"/>
    </source>
</evidence>
<keyword evidence="4 8" id="KW-0378">Hydrolase</keyword>
<evidence type="ECO:0000256" key="4">
    <source>
        <dbReference type="ARBA" id="ARBA00022801"/>
    </source>
</evidence>
<dbReference type="Gene3D" id="3.90.79.10">
    <property type="entry name" value="Nucleoside Triphosphate Pyrophosphohydrolase"/>
    <property type="match status" value="1"/>
</dbReference>
<dbReference type="CDD" id="cd18870">
    <property type="entry name" value="NUDIX_AcylCoAdiphos_Nudt19"/>
    <property type="match status" value="1"/>
</dbReference>
<evidence type="ECO:0000256" key="6">
    <source>
        <dbReference type="ARBA" id="ARBA00023211"/>
    </source>
</evidence>
<keyword evidence="9" id="KW-1185">Reference proteome</keyword>
<reference evidence="8 9" key="1">
    <citation type="submission" date="2017-09" db="EMBL/GenBank/DDBJ databases">
        <title>Sphingomonas spermidinifaciens 9NM-10, whole genome shotgun sequence.</title>
        <authorList>
            <person name="Feng G."/>
            <person name="Zhu H."/>
        </authorList>
    </citation>
    <scope>NUCLEOTIDE SEQUENCE [LARGE SCALE GENOMIC DNA]</scope>
    <source>
        <strain evidence="8 9">9NM-10</strain>
    </source>
</reference>
<protein>
    <submittedName>
        <fullName evidence="8">NUDIX hydrolase</fullName>
    </submittedName>
</protein>
<comment type="caution">
    <text evidence="8">The sequence shown here is derived from an EMBL/GenBank/DDBJ whole genome shotgun (WGS) entry which is preliminary data.</text>
</comment>
<evidence type="ECO:0000259" key="7">
    <source>
        <dbReference type="PROSITE" id="PS51462"/>
    </source>
</evidence>
<dbReference type="AlphaFoldDB" id="A0A2A4B7G0"/>
<accession>A0A2A4B7G0</accession>
<name>A0A2A4B7G0_9SPHN</name>
<comment type="cofactor">
    <cofactor evidence="1">
        <name>Mn(2+)</name>
        <dbReference type="ChEBI" id="CHEBI:29035"/>
    </cofactor>
</comment>
<gene>
    <name evidence="8" type="ORF">COC42_09050</name>
</gene>
<dbReference type="InterPro" id="IPR015797">
    <property type="entry name" value="NUDIX_hydrolase-like_dom_sf"/>
</dbReference>
<organism evidence="8 9">
    <name type="scientific">Sphingomonas spermidinifaciens</name>
    <dbReference type="NCBI Taxonomy" id="1141889"/>
    <lineage>
        <taxon>Bacteria</taxon>
        <taxon>Pseudomonadati</taxon>
        <taxon>Pseudomonadota</taxon>
        <taxon>Alphaproteobacteria</taxon>
        <taxon>Sphingomonadales</taxon>
        <taxon>Sphingomonadaceae</taxon>
        <taxon>Sphingomonas</taxon>
    </lineage>
</organism>
<keyword evidence="5" id="KW-0460">Magnesium</keyword>
<dbReference type="PANTHER" id="PTHR12318">
    <property type="entry name" value="TESTOSTERONE-REGULATED PROTEIN RP2"/>
    <property type="match status" value="1"/>
</dbReference>
<dbReference type="InterPro" id="IPR039121">
    <property type="entry name" value="NUDT19"/>
</dbReference>
<comment type="cofactor">
    <cofactor evidence="2">
        <name>Mg(2+)</name>
        <dbReference type="ChEBI" id="CHEBI:18420"/>
    </cofactor>
</comment>
<dbReference type="InterPro" id="IPR000086">
    <property type="entry name" value="NUDIX_hydrolase_dom"/>
</dbReference>